<feature type="region of interest" description="Disordered" evidence="1">
    <location>
        <begin position="72"/>
        <end position="91"/>
    </location>
</feature>
<evidence type="ECO:0000256" key="1">
    <source>
        <dbReference type="SAM" id="MobiDB-lite"/>
    </source>
</evidence>
<feature type="compositionally biased region" description="Polar residues" evidence="1">
    <location>
        <begin position="14"/>
        <end position="26"/>
    </location>
</feature>
<feature type="region of interest" description="Disordered" evidence="1">
    <location>
        <begin position="1"/>
        <end position="65"/>
    </location>
</feature>
<proteinExistence type="predicted"/>
<keyword evidence="3" id="KW-1185">Reference proteome</keyword>
<evidence type="ECO:0000313" key="3">
    <source>
        <dbReference type="Proteomes" id="UP000663879"/>
    </source>
</evidence>
<sequence length="286" mass="33485">MESGKRKPGRKNNVKSNPRQAANYNEYSDENFEDFEETPEKIPRFDETDHIDNTHHLGNIKTENADFEFDESQDLGDTHDESNSYQLPNDPSTDLQNNFLRLFDFKVPESNDGNVNVECFKNFVDIVKNSFNSFYIEYQRQQIEIDQLKRHLFINQKPNEPKTFIYNGQDLMTIFAKDPKKYALCIAKIIFTEEELEKCLVTNVPDKSLPQTSRVPLPGDKMKIFTEAIMKRFDLNDSSFGEWWPKIKESINACGRHKKAKKKKQTVDINESQNITNMFDQNINNF</sequence>
<feature type="compositionally biased region" description="Basic and acidic residues" evidence="1">
    <location>
        <begin position="38"/>
        <end position="55"/>
    </location>
</feature>
<dbReference type="AlphaFoldDB" id="A0A814FVQ7"/>
<dbReference type="OrthoDB" id="10486315at2759"/>
<gene>
    <name evidence="2" type="ORF">OXX778_LOCUS15814</name>
</gene>
<comment type="caution">
    <text evidence="2">The sequence shown here is derived from an EMBL/GenBank/DDBJ whole genome shotgun (WGS) entry which is preliminary data.</text>
</comment>
<name>A0A814FVQ7_9BILA</name>
<dbReference type="Proteomes" id="UP000663879">
    <property type="component" value="Unassembled WGS sequence"/>
</dbReference>
<evidence type="ECO:0000313" key="2">
    <source>
        <dbReference type="EMBL" id="CAF0989063.1"/>
    </source>
</evidence>
<dbReference type="EMBL" id="CAJNOC010003575">
    <property type="protein sequence ID" value="CAF0989063.1"/>
    <property type="molecule type" value="Genomic_DNA"/>
</dbReference>
<accession>A0A814FVQ7</accession>
<reference evidence="2" key="1">
    <citation type="submission" date="2021-02" db="EMBL/GenBank/DDBJ databases">
        <authorList>
            <person name="Nowell W R."/>
        </authorList>
    </citation>
    <scope>NUCLEOTIDE SEQUENCE</scope>
    <source>
        <strain evidence="2">Ploen Becks lab</strain>
    </source>
</reference>
<feature type="compositionally biased region" description="Acidic residues" evidence="1">
    <location>
        <begin position="27"/>
        <end position="37"/>
    </location>
</feature>
<protein>
    <recommendedName>
        <fullName evidence="4">BEN domain-containing protein</fullName>
    </recommendedName>
</protein>
<organism evidence="2 3">
    <name type="scientific">Brachionus calyciflorus</name>
    <dbReference type="NCBI Taxonomy" id="104777"/>
    <lineage>
        <taxon>Eukaryota</taxon>
        <taxon>Metazoa</taxon>
        <taxon>Spiralia</taxon>
        <taxon>Gnathifera</taxon>
        <taxon>Rotifera</taxon>
        <taxon>Eurotatoria</taxon>
        <taxon>Monogononta</taxon>
        <taxon>Pseudotrocha</taxon>
        <taxon>Ploima</taxon>
        <taxon>Brachionidae</taxon>
        <taxon>Brachionus</taxon>
    </lineage>
</organism>
<feature type="compositionally biased region" description="Basic residues" evidence="1">
    <location>
        <begin position="1"/>
        <end position="13"/>
    </location>
</feature>
<evidence type="ECO:0008006" key="4">
    <source>
        <dbReference type="Google" id="ProtNLM"/>
    </source>
</evidence>